<keyword evidence="3" id="KW-1185">Reference proteome</keyword>
<evidence type="ECO:0000256" key="1">
    <source>
        <dbReference type="SAM" id="SignalP"/>
    </source>
</evidence>
<accession>A0A2S8SNQ9</accession>
<protein>
    <submittedName>
        <fullName evidence="2">Uncharacterized protein</fullName>
    </submittedName>
</protein>
<dbReference type="InParanoid" id="A0A2S8SNQ9"/>
<evidence type="ECO:0000313" key="3">
    <source>
        <dbReference type="Proteomes" id="UP000237684"/>
    </source>
</evidence>
<dbReference type="AlphaFoldDB" id="A0A2S8SNQ9"/>
<proteinExistence type="predicted"/>
<feature type="chain" id="PRO_5015760154" evidence="1">
    <location>
        <begin position="21"/>
        <end position="60"/>
    </location>
</feature>
<dbReference type="RefSeq" id="WP_106381404.1">
    <property type="nucleotide sequence ID" value="NZ_NIGF01000036.1"/>
</dbReference>
<dbReference type="Proteomes" id="UP000237684">
    <property type="component" value="Unassembled WGS sequence"/>
</dbReference>
<dbReference type="EMBL" id="NIGF01000036">
    <property type="protein sequence ID" value="PQV62435.1"/>
    <property type="molecule type" value="Genomic_DNA"/>
</dbReference>
<organism evidence="2 3">
    <name type="scientific">Abditibacterium utsteinense</name>
    <dbReference type="NCBI Taxonomy" id="1960156"/>
    <lineage>
        <taxon>Bacteria</taxon>
        <taxon>Pseudomonadati</taxon>
        <taxon>Abditibacteriota</taxon>
        <taxon>Abditibacteriia</taxon>
        <taxon>Abditibacteriales</taxon>
        <taxon>Abditibacteriaceae</taxon>
        <taxon>Abditibacterium</taxon>
    </lineage>
</organism>
<gene>
    <name evidence="2" type="ORF">B1R32_13610</name>
</gene>
<keyword evidence="1" id="KW-0732">Signal</keyword>
<reference evidence="2 3" key="1">
    <citation type="journal article" date="2018" name="Syst. Appl. Microbiol.">
        <title>Abditibacterium utsteinense sp. nov., the first cultivated member of candidate phylum FBP, isolated from ice-free Antarctic soil samples.</title>
        <authorList>
            <person name="Tahon G."/>
            <person name="Tytgat B."/>
            <person name="Lebbe L."/>
            <person name="Carlier A."/>
            <person name="Willems A."/>
        </authorList>
    </citation>
    <scope>NUCLEOTIDE SEQUENCE [LARGE SCALE GENOMIC DNA]</scope>
    <source>
        <strain evidence="2 3">LMG 29911</strain>
    </source>
</reference>
<name>A0A2S8SNQ9_9BACT</name>
<feature type="signal peptide" evidence="1">
    <location>
        <begin position="1"/>
        <end position="20"/>
    </location>
</feature>
<sequence>MKKLLLFLALLAFAPRLATAQEVKNPVVLEHVTYSRAIPKGLSAFVPRGVREGEALENAI</sequence>
<comment type="caution">
    <text evidence="2">The sequence shown here is derived from an EMBL/GenBank/DDBJ whole genome shotgun (WGS) entry which is preliminary data.</text>
</comment>
<evidence type="ECO:0000313" key="2">
    <source>
        <dbReference type="EMBL" id="PQV62435.1"/>
    </source>
</evidence>